<dbReference type="Proteomes" id="UP000550729">
    <property type="component" value="Unassembled WGS sequence"/>
</dbReference>
<reference evidence="1 2" key="1">
    <citation type="submission" date="2020-04" db="EMBL/GenBank/DDBJ databases">
        <title>Gordonia sp. nov. TBRC 11910.</title>
        <authorList>
            <person name="Suriyachadkun C."/>
        </authorList>
    </citation>
    <scope>NUCLEOTIDE SEQUENCE [LARGE SCALE GENOMIC DNA]</scope>
    <source>
        <strain evidence="1 2">TBRC 11910</strain>
    </source>
</reference>
<evidence type="ECO:0000313" key="1">
    <source>
        <dbReference type="EMBL" id="NMO00813.1"/>
    </source>
</evidence>
<sequence length="119" mass="13366">MTPEHLLDACEVAVVHALEQAGKRTKTLSRGERFQLVDSGVPQHDIHMCVHVDGDQTAELDRLLRDAWTALAVVYPALWVRVACDEYTRALILARRPHDRDALRRFLETACEHASATAP</sequence>
<gene>
    <name evidence="1" type="ORF">HH308_06250</name>
</gene>
<protein>
    <submittedName>
        <fullName evidence="1">Uncharacterized protein</fullName>
    </submittedName>
</protein>
<dbReference type="AlphaFoldDB" id="A0A848KWH9"/>
<name>A0A848KWH9_9ACTN</name>
<organism evidence="1 2">
    <name type="scientific">Gordonia asplenii</name>
    <dbReference type="NCBI Taxonomy" id="2725283"/>
    <lineage>
        <taxon>Bacteria</taxon>
        <taxon>Bacillati</taxon>
        <taxon>Actinomycetota</taxon>
        <taxon>Actinomycetes</taxon>
        <taxon>Mycobacteriales</taxon>
        <taxon>Gordoniaceae</taxon>
        <taxon>Gordonia</taxon>
    </lineage>
</organism>
<keyword evidence="2" id="KW-1185">Reference proteome</keyword>
<dbReference type="RefSeq" id="WP_170193319.1">
    <property type="nucleotide sequence ID" value="NZ_JABBNB010000005.1"/>
</dbReference>
<evidence type="ECO:0000313" key="2">
    <source>
        <dbReference type="Proteomes" id="UP000550729"/>
    </source>
</evidence>
<proteinExistence type="predicted"/>
<dbReference type="EMBL" id="JABBNB010000005">
    <property type="protein sequence ID" value="NMO00813.1"/>
    <property type="molecule type" value="Genomic_DNA"/>
</dbReference>
<accession>A0A848KWH9</accession>
<comment type="caution">
    <text evidence="1">The sequence shown here is derived from an EMBL/GenBank/DDBJ whole genome shotgun (WGS) entry which is preliminary data.</text>
</comment>